<sequence length="55" mass="6254">MSNKHNYVSKLDKNRRIVIPESILNKAEISTGDLIIVKAKDNHLLIDLSRAIKNI</sequence>
<dbReference type="PROSITE" id="PS51740">
    <property type="entry name" value="SPOVT_ABRB"/>
    <property type="match status" value="1"/>
</dbReference>
<dbReference type="RefSeq" id="WP_168009701.1">
    <property type="nucleotide sequence ID" value="NZ_JAATHJ010000052.1"/>
</dbReference>
<dbReference type="GO" id="GO:0003677">
    <property type="term" value="F:DNA binding"/>
    <property type="evidence" value="ECO:0007669"/>
    <property type="project" value="UniProtKB-UniRule"/>
</dbReference>
<dbReference type="Proteomes" id="UP000752012">
    <property type="component" value="Unassembled WGS sequence"/>
</dbReference>
<accession>A0A969TYP8</accession>
<name>A0A969TYP8_9BACI</name>
<proteinExistence type="predicted"/>
<dbReference type="InterPro" id="IPR007159">
    <property type="entry name" value="SpoVT-AbrB_dom"/>
</dbReference>
<evidence type="ECO:0000313" key="4">
    <source>
        <dbReference type="Proteomes" id="UP000752012"/>
    </source>
</evidence>
<keyword evidence="4" id="KW-1185">Reference proteome</keyword>
<dbReference type="Gene3D" id="2.10.260.10">
    <property type="match status" value="1"/>
</dbReference>
<reference evidence="3 4" key="1">
    <citation type="submission" date="2020-03" db="EMBL/GenBank/DDBJ databases">
        <title>Assessment of the enzymatic potential of alkaline-tolerant lipase obtained from Bacillus luteus H11 (technogenic soil) for the bioremediation of saline soils contaminated with petroleum substances.</title>
        <authorList>
            <person name="Kalwasinska A."/>
        </authorList>
    </citation>
    <scope>NUCLEOTIDE SEQUENCE [LARGE SCALE GENOMIC DNA]</scope>
    <source>
        <strain evidence="3 4">H11</strain>
    </source>
</reference>
<evidence type="ECO:0000313" key="3">
    <source>
        <dbReference type="EMBL" id="NJP39369.1"/>
    </source>
</evidence>
<gene>
    <name evidence="3" type="ORF">HCN83_17495</name>
</gene>
<dbReference type="EMBL" id="JAATHJ010000052">
    <property type="protein sequence ID" value="NJP39369.1"/>
    <property type="molecule type" value="Genomic_DNA"/>
</dbReference>
<evidence type="ECO:0000256" key="1">
    <source>
        <dbReference type="PROSITE-ProRule" id="PRU01076"/>
    </source>
</evidence>
<protein>
    <submittedName>
        <fullName evidence="3">AbrB/MazE/SpoVT family DNA-binding domain-containing protein</fullName>
    </submittedName>
</protein>
<comment type="caution">
    <text evidence="3">The sequence shown here is derived from an EMBL/GenBank/DDBJ whole genome shotgun (WGS) entry which is preliminary data.</text>
</comment>
<dbReference type="AlphaFoldDB" id="A0A969TYP8"/>
<organism evidence="3 4">
    <name type="scientific">Alkalicoccus luteus</name>
    <dbReference type="NCBI Taxonomy" id="1237094"/>
    <lineage>
        <taxon>Bacteria</taxon>
        <taxon>Bacillati</taxon>
        <taxon>Bacillota</taxon>
        <taxon>Bacilli</taxon>
        <taxon>Bacillales</taxon>
        <taxon>Bacillaceae</taxon>
        <taxon>Alkalicoccus</taxon>
    </lineage>
</organism>
<evidence type="ECO:0000259" key="2">
    <source>
        <dbReference type="PROSITE" id="PS51740"/>
    </source>
</evidence>
<dbReference type="InterPro" id="IPR037914">
    <property type="entry name" value="SpoVT-AbrB_sf"/>
</dbReference>
<dbReference type="SUPFAM" id="SSF89447">
    <property type="entry name" value="AbrB/MazE/MraZ-like"/>
    <property type="match status" value="1"/>
</dbReference>
<keyword evidence="1 3" id="KW-0238">DNA-binding</keyword>
<feature type="domain" description="SpoVT-AbrB" evidence="2">
    <location>
        <begin position="6"/>
        <end position="51"/>
    </location>
</feature>